<proteinExistence type="predicted"/>
<evidence type="ECO:0000259" key="1">
    <source>
        <dbReference type="SMART" id="SM00256"/>
    </source>
</evidence>
<keyword evidence="3" id="KW-1185">Reference proteome</keyword>
<organism evidence="2 3">
    <name type="scientific">Capsella rubella</name>
    <dbReference type="NCBI Taxonomy" id="81985"/>
    <lineage>
        <taxon>Eukaryota</taxon>
        <taxon>Viridiplantae</taxon>
        <taxon>Streptophyta</taxon>
        <taxon>Embryophyta</taxon>
        <taxon>Tracheophyta</taxon>
        <taxon>Spermatophyta</taxon>
        <taxon>Magnoliopsida</taxon>
        <taxon>eudicotyledons</taxon>
        <taxon>Gunneridae</taxon>
        <taxon>Pentapetalae</taxon>
        <taxon>rosids</taxon>
        <taxon>malvids</taxon>
        <taxon>Brassicales</taxon>
        <taxon>Brassicaceae</taxon>
        <taxon>Camelineae</taxon>
        <taxon>Capsella</taxon>
    </lineage>
</organism>
<evidence type="ECO:0000313" key="3">
    <source>
        <dbReference type="Proteomes" id="UP000029121"/>
    </source>
</evidence>
<dbReference type="InterPro" id="IPR005174">
    <property type="entry name" value="KIB1-4_b-propeller"/>
</dbReference>
<dbReference type="SUPFAM" id="SSF81383">
    <property type="entry name" value="F-box domain"/>
    <property type="match status" value="1"/>
</dbReference>
<dbReference type="PANTHER" id="PTHR44259">
    <property type="entry name" value="OS07G0183000 PROTEIN-RELATED"/>
    <property type="match status" value="1"/>
</dbReference>
<sequence>MSRIRSDWSELCSDILRLIFEGLGSKDFRRARSVCSHWYDVSRKCTLPLYPWRILFKEGLTFLCDPGDVEENFHVKEHLGFHLSKSSVMASCSTWLLMKDPSLLYLLNVFTPETINLPLMESCQERRDDDFEGFIKSTYKRQKISKFSCAQNPACFWINERRRDYVVAWNDQKSNNLFTYKKGDDYWYTLEGINCVDMAYKDAKLYLYTFDCSIKIFDFSGDFPNEIIRGNPYRNHPFHYPFQPWESVWKAKVATTNSGDVLIVLSMRGLVGERFFSMFKMNSESGDWERVESLGGEVLIFGHGVTIKDVNGWGIKSDSICFGNDDLCPTSGCAARFKPNKKNKSGVFDLATSRITSSAESFSKGFWFVPGGQ</sequence>
<dbReference type="InterPro" id="IPR036047">
    <property type="entry name" value="F-box-like_dom_sf"/>
</dbReference>
<name>R0HJY4_9BRAS</name>
<dbReference type="KEGG" id="crb:17885330"/>
<feature type="domain" description="F-box" evidence="1">
    <location>
        <begin position="11"/>
        <end position="55"/>
    </location>
</feature>
<accession>R0HJY4</accession>
<evidence type="ECO:0000313" key="2">
    <source>
        <dbReference type="EMBL" id="EOA25500.1"/>
    </source>
</evidence>
<dbReference type="PANTHER" id="PTHR44259:SF27">
    <property type="entry name" value="F-BOX DOMAIN-CONTAINING PROTEIN"/>
    <property type="match status" value="1"/>
</dbReference>
<dbReference type="Gene3D" id="1.20.1280.50">
    <property type="match status" value="1"/>
</dbReference>
<protein>
    <recommendedName>
        <fullName evidence="1">F-box domain-containing protein</fullName>
    </recommendedName>
</protein>
<dbReference type="AlphaFoldDB" id="R0HJY4"/>
<dbReference type="STRING" id="81985.R0HJY4"/>
<dbReference type="Pfam" id="PF03478">
    <property type="entry name" value="Beta-prop_KIB1-4"/>
    <property type="match status" value="1"/>
</dbReference>
<dbReference type="EMBL" id="KB870809">
    <property type="protein sequence ID" value="EOA25500.1"/>
    <property type="molecule type" value="Genomic_DNA"/>
</dbReference>
<reference evidence="3" key="1">
    <citation type="journal article" date="2013" name="Nat. Genet.">
        <title>The Capsella rubella genome and the genomic consequences of rapid mating system evolution.</title>
        <authorList>
            <person name="Slotte T."/>
            <person name="Hazzouri K.M."/>
            <person name="Agren J.A."/>
            <person name="Koenig D."/>
            <person name="Maumus F."/>
            <person name="Guo Y.L."/>
            <person name="Steige K."/>
            <person name="Platts A.E."/>
            <person name="Escobar J.S."/>
            <person name="Newman L.K."/>
            <person name="Wang W."/>
            <person name="Mandakova T."/>
            <person name="Vello E."/>
            <person name="Smith L.M."/>
            <person name="Henz S.R."/>
            <person name="Steffen J."/>
            <person name="Takuno S."/>
            <person name="Brandvain Y."/>
            <person name="Coop G."/>
            <person name="Andolfatto P."/>
            <person name="Hu T.T."/>
            <person name="Blanchette M."/>
            <person name="Clark R.M."/>
            <person name="Quesneville H."/>
            <person name="Nordborg M."/>
            <person name="Gaut B.S."/>
            <person name="Lysak M.A."/>
            <person name="Jenkins J."/>
            <person name="Grimwood J."/>
            <person name="Chapman J."/>
            <person name="Prochnik S."/>
            <person name="Shu S."/>
            <person name="Rokhsar D."/>
            <person name="Schmutz J."/>
            <person name="Weigel D."/>
            <person name="Wright S.I."/>
        </authorList>
    </citation>
    <scope>NUCLEOTIDE SEQUENCE [LARGE SCALE GENOMIC DNA]</scope>
    <source>
        <strain evidence="3">cv. Monte Gargano</strain>
    </source>
</reference>
<dbReference type="CDD" id="cd09917">
    <property type="entry name" value="F-box_SF"/>
    <property type="match status" value="1"/>
</dbReference>
<gene>
    <name evidence="2" type="ORF">CARUB_v10018843mg</name>
</gene>
<dbReference type="OrthoDB" id="10325914at2759"/>
<dbReference type="SMART" id="SM00256">
    <property type="entry name" value="FBOX"/>
    <property type="match status" value="1"/>
</dbReference>
<dbReference type="InterPro" id="IPR050942">
    <property type="entry name" value="F-box_BR-signaling"/>
</dbReference>
<dbReference type="Pfam" id="PF00646">
    <property type="entry name" value="F-box"/>
    <property type="match status" value="1"/>
</dbReference>
<dbReference type="Proteomes" id="UP000029121">
    <property type="component" value="Unassembled WGS sequence"/>
</dbReference>
<dbReference type="InterPro" id="IPR001810">
    <property type="entry name" value="F-box_dom"/>
</dbReference>